<sequence>MITKKNLLTALLFLFVSCPMWSQILKSSGIIVKAGKGEIAYNTPTHIDNMDTDIKNSYIKGKAALEFGYRFRLQPNKSRFFYDIDASGGYSKYEYAMNFLPKENTQYTGSSGSNVLLSFSLTGMANYNIFKGLNIGLGVQPTVYIWEEKFFDIPLLAKVSYDLKYVELGFSYKYGLTRNYKVPLFKDNRLSQWQFSIYIPLWKK</sequence>
<keyword evidence="1" id="KW-0732">Signal</keyword>
<dbReference type="EMBL" id="VWMK01000008">
    <property type="protein sequence ID" value="KAA3765892.1"/>
    <property type="molecule type" value="Genomic_DNA"/>
</dbReference>
<protein>
    <recommendedName>
        <fullName evidence="4">Porin family protein</fullName>
    </recommendedName>
</protein>
<dbReference type="Proteomes" id="UP000422221">
    <property type="component" value="Unassembled WGS sequence"/>
</dbReference>
<evidence type="ECO:0000313" key="3">
    <source>
        <dbReference type="Proteomes" id="UP000422221"/>
    </source>
</evidence>
<evidence type="ECO:0000256" key="1">
    <source>
        <dbReference type="SAM" id="SignalP"/>
    </source>
</evidence>
<comment type="caution">
    <text evidence="2">The sequence shown here is derived from an EMBL/GenBank/DDBJ whole genome shotgun (WGS) entry which is preliminary data.</text>
</comment>
<dbReference type="PROSITE" id="PS51257">
    <property type="entry name" value="PROKAR_LIPOPROTEIN"/>
    <property type="match status" value="1"/>
</dbReference>
<feature type="signal peptide" evidence="1">
    <location>
        <begin position="1"/>
        <end position="22"/>
    </location>
</feature>
<accession>A0A7J4XJF2</accession>
<feature type="chain" id="PRO_5029595952" description="Porin family protein" evidence="1">
    <location>
        <begin position="23"/>
        <end position="204"/>
    </location>
</feature>
<proteinExistence type="predicted"/>
<name>A0A7J4XJF2_9BACE</name>
<reference evidence="2 3" key="1">
    <citation type="journal article" date="2019" name="Nat. Med.">
        <title>A library of human gut bacterial isolates paired with longitudinal multiomics data enables mechanistic microbiome research.</title>
        <authorList>
            <person name="Poyet M."/>
            <person name="Groussin M."/>
            <person name="Gibbons S.M."/>
            <person name="Avila-Pacheco J."/>
            <person name="Jiang X."/>
            <person name="Kearney S.M."/>
            <person name="Perrotta A.R."/>
            <person name="Berdy B."/>
            <person name="Zhao S."/>
            <person name="Lieberman T.D."/>
            <person name="Swanson P.K."/>
            <person name="Smith M."/>
            <person name="Roesemann S."/>
            <person name="Alexander J.E."/>
            <person name="Rich S.A."/>
            <person name="Livny J."/>
            <person name="Vlamakis H."/>
            <person name="Clish C."/>
            <person name="Bullock K."/>
            <person name="Deik A."/>
            <person name="Scott J."/>
            <person name="Pierce K.A."/>
            <person name="Xavier R.J."/>
            <person name="Alm E.J."/>
        </authorList>
    </citation>
    <scope>NUCLEOTIDE SEQUENCE [LARGE SCALE GENOMIC DNA]</scope>
    <source>
        <strain evidence="2 3">BIOML-A10</strain>
    </source>
</reference>
<evidence type="ECO:0008006" key="4">
    <source>
        <dbReference type="Google" id="ProtNLM"/>
    </source>
</evidence>
<dbReference type="AlphaFoldDB" id="A0A7J4XJF2"/>
<evidence type="ECO:0000313" key="2">
    <source>
        <dbReference type="EMBL" id="KAA3765892.1"/>
    </source>
</evidence>
<dbReference type="RefSeq" id="WP_130058216.1">
    <property type="nucleotide sequence ID" value="NZ_JADNPJ010000004.1"/>
</dbReference>
<organism evidence="2 3">
    <name type="scientific">Bacteroides salyersiae</name>
    <dbReference type="NCBI Taxonomy" id="291644"/>
    <lineage>
        <taxon>Bacteria</taxon>
        <taxon>Pseudomonadati</taxon>
        <taxon>Bacteroidota</taxon>
        <taxon>Bacteroidia</taxon>
        <taxon>Bacteroidales</taxon>
        <taxon>Bacteroidaceae</taxon>
        <taxon>Bacteroides</taxon>
    </lineage>
</organism>
<gene>
    <name evidence="2" type="ORF">F3F73_10070</name>
</gene>